<evidence type="ECO:0000313" key="15">
    <source>
        <dbReference type="Proteomes" id="UP000239366"/>
    </source>
</evidence>
<evidence type="ECO:0000256" key="12">
    <source>
        <dbReference type="HAMAP-Rule" id="MF_01023"/>
    </source>
</evidence>
<organism evidence="14 15">
    <name type="scientific">Aureicoccus marinus</name>
    <dbReference type="NCBI Taxonomy" id="754435"/>
    <lineage>
        <taxon>Bacteria</taxon>
        <taxon>Pseudomonadati</taxon>
        <taxon>Bacteroidota</taxon>
        <taxon>Flavobacteriia</taxon>
        <taxon>Flavobacteriales</taxon>
        <taxon>Flavobacteriaceae</taxon>
        <taxon>Aureicoccus</taxon>
    </lineage>
</organism>
<feature type="modified residue" description="N6-(pyridoxal phosphate)lysine" evidence="12">
    <location>
        <position position="213"/>
    </location>
</feature>
<evidence type="ECO:0000256" key="2">
    <source>
        <dbReference type="ARBA" id="ARBA00005011"/>
    </source>
</evidence>
<dbReference type="SUPFAM" id="SSF53383">
    <property type="entry name" value="PLP-dependent transferases"/>
    <property type="match status" value="1"/>
</dbReference>
<evidence type="ECO:0000256" key="10">
    <source>
        <dbReference type="ARBA" id="ARBA00023102"/>
    </source>
</evidence>
<dbReference type="RefSeq" id="WP_105000693.1">
    <property type="nucleotide sequence ID" value="NZ_MQVX01000001.1"/>
</dbReference>
<keyword evidence="8 12" id="KW-0808">Transferase</keyword>
<sequence>MSVSVNEIQALARENVKRLSPYSSARDEFKGIQDHVFLDANESPYANGFNRYPQPQPPQLLDQLSSIRKVATEQILIGNGSDEILDLLYRAFCEPGKDSVVYMPPTYGMYKVLAGINNVKAKELPLQAGFRLPMQEITRAVEEDPKGLKMLLFCSPNNPTGHSFPAKEIEKILEVFPGLVVIDEAYIDFSSQASWLERLSEFPRLVVTQTFSKAWGMAGLRLGIAYAHPEIISLLKRIKPPYNIDSLSQLQGSEQLESWDEIQRQVSEVLQERSVLAQALAQFSFVEEVFPTDANFLLIRVDDAQRRYDELLARGVVVRNRSKEHGCENCLRITVGTPSENKQLLDMLNQMQST</sequence>
<dbReference type="Gene3D" id="3.90.1150.10">
    <property type="entry name" value="Aspartate Aminotransferase, domain 1"/>
    <property type="match status" value="1"/>
</dbReference>
<dbReference type="InterPro" id="IPR005861">
    <property type="entry name" value="HisP_aminotrans"/>
</dbReference>
<evidence type="ECO:0000256" key="11">
    <source>
        <dbReference type="ARBA" id="ARBA00047481"/>
    </source>
</evidence>
<dbReference type="PROSITE" id="PS00599">
    <property type="entry name" value="AA_TRANSFER_CLASS_2"/>
    <property type="match status" value="1"/>
</dbReference>
<dbReference type="CDD" id="cd00609">
    <property type="entry name" value="AAT_like"/>
    <property type="match status" value="1"/>
</dbReference>
<comment type="pathway">
    <text evidence="2 12">Amino-acid biosynthesis; L-histidine biosynthesis; L-histidine from 5-phospho-alpha-D-ribose 1-diphosphate: step 7/9.</text>
</comment>
<name>A0A2S7T538_9FLAO</name>
<keyword evidence="6 12" id="KW-0032">Aminotransferase</keyword>
<dbReference type="GO" id="GO:0004400">
    <property type="term" value="F:histidinol-phosphate transaminase activity"/>
    <property type="evidence" value="ECO:0007669"/>
    <property type="project" value="UniProtKB-UniRule"/>
</dbReference>
<evidence type="ECO:0000256" key="5">
    <source>
        <dbReference type="ARBA" id="ARBA00011738"/>
    </source>
</evidence>
<evidence type="ECO:0000256" key="6">
    <source>
        <dbReference type="ARBA" id="ARBA00022576"/>
    </source>
</evidence>
<evidence type="ECO:0000313" key="14">
    <source>
        <dbReference type="EMBL" id="PQJ15042.1"/>
    </source>
</evidence>
<dbReference type="NCBIfam" id="TIGR01141">
    <property type="entry name" value="hisC"/>
    <property type="match status" value="1"/>
</dbReference>
<dbReference type="EC" id="2.6.1.9" evidence="12"/>
<evidence type="ECO:0000256" key="4">
    <source>
        <dbReference type="ARBA" id="ARBA00007970"/>
    </source>
</evidence>
<comment type="cofactor">
    <cofactor evidence="1 12">
        <name>pyridoxal 5'-phosphate</name>
        <dbReference type="ChEBI" id="CHEBI:597326"/>
    </cofactor>
</comment>
<dbReference type="UniPathway" id="UPA00031">
    <property type="reaction ID" value="UER00012"/>
</dbReference>
<dbReference type="Gene3D" id="3.40.640.10">
    <property type="entry name" value="Type I PLP-dependent aspartate aminotransferase-like (Major domain)"/>
    <property type="match status" value="1"/>
</dbReference>
<dbReference type="InterPro" id="IPR004839">
    <property type="entry name" value="Aminotransferase_I/II_large"/>
</dbReference>
<keyword evidence="9 12" id="KW-0663">Pyridoxal phosphate</keyword>
<dbReference type="PANTHER" id="PTHR42885">
    <property type="entry name" value="HISTIDINOL-PHOSPHATE AMINOTRANSFERASE-RELATED"/>
    <property type="match status" value="1"/>
</dbReference>
<dbReference type="GO" id="GO:0000105">
    <property type="term" value="P:L-histidine biosynthetic process"/>
    <property type="evidence" value="ECO:0007669"/>
    <property type="project" value="UniProtKB-UniRule"/>
</dbReference>
<keyword evidence="15" id="KW-1185">Reference proteome</keyword>
<protein>
    <recommendedName>
        <fullName evidence="12">Histidinol-phosphate aminotransferase</fullName>
        <ecNumber evidence="12">2.6.1.9</ecNumber>
    </recommendedName>
    <alternativeName>
        <fullName evidence="12">Imidazole acetol-phosphate transaminase</fullName>
    </alternativeName>
</protein>
<comment type="catalytic activity">
    <reaction evidence="11 12">
        <text>L-histidinol phosphate + 2-oxoglutarate = 3-(imidazol-4-yl)-2-oxopropyl phosphate + L-glutamate</text>
        <dbReference type="Rhea" id="RHEA:23744"/>
        <dbReference type="ChEBI" id="CHEBI:16810"/>
        <dbReference type="ChEBI" id="CHEBI:29985"/>
        <dbReference type="ChEBI" id="CHEBI:57766"/>
        <dbReference type="ChEBI" id="CHEBI:57980"/>
        <dbReference type="EC" id="2.6.1.9"/>
    </reaction>
</comment>
<dbReference type="InterPro" id="IPR015424">
    <property type="entry name" value="PyrdxlP-dep_Trfase"/>
</dbReference>
<accession>A0A2S7T538</accession>
<evidence type="ECO:0000256" key="7">
    <source>
        <dbReference type="ARBA" id="ARBA00022605"/>
    </source>
</evidence>
<comment type="caution">
    <text evidence="14">The sequence shown here is derived from an EMBL/GenBank/DDBJ whole genome shotgun (WGS) entry which is preliminary data.</text>
</comment>
<keyword evidence="10 12" id="KW-0368">Histidine biosynthesis</keyword>
<dbReference type="HAMAP" id="MF_01023">
    <property type="entry name" value="HisC_aminotrans_2"/>
    <property type="match status" value="1"/>
</dbReference>
<evidence type="ECO:0000256" key="1">
    <source>
        <dbReference type="ARBA" id="ARBA00001933"/>
    </source>
</evidence>
<dbReference type="InterPro" id="IPR015422">
    <property type="entry name" value="PyrdxlP-dep_Trfase_small"/>
</dbReference>
<dbReference type="OrthoDB" id="9813612at2"/>
<comment type="subunit">
    <text evidence="5 12">Homodimer.</text>
</comment>
<reference evidence="15" key="1">
    <citation type="submission" date="2016-11" db="EMBL/GenBank/DDBJ databases">
        <title>Trade-off between light-utilization and light-protection in marine flavobacteria.</title>
        <authorList>
            <person name="Kumagai Y."/>
            <person name="Yoshizawa S."/>
            <person name="Kogure K."/>
        </authorList>
    </citation>
    <scope>NUCLEOTIDE SEQUENCE [LARGE SCALE GENOMIC DNA]</scope>
    <source>
        <strain evidence="15">SG-18</strain>
    </source>
</reference>
<dbReference type="InterPro" id="IPR001917">
    <property type="entry name" value="Aminotrans_II_pyridoxalP_BS"/>
</dbReference>
<dbReference type="AlphaFoldDB" id="A0A2S7T538"/>
<evidence type="ECO:0000256" key="9">
    <source>
        <dbReference type="ARBA" id="ARBA00022898"/>
    </source>
</evidence>
<keyword evidence="7 12" id="KW-0028">Amino-acid biosynthesis</keyword>
<dbReference type="Pfam" id="PF00155">
    <property type="entry name" value="Aminotran_1_2"/>
    <property type="match status" value="1"/>
</dbReference>
<dbReference type="InterPro" id="IPR015421">
    <property type="entry name" value="PyrdxlP-dep_Trfase_major"/>
</dbReference>
<feature type="domain" description="Aminotransferase class I/classII large" evidence="13">
    <location>
        <begin position="46"/>
        <end position="347"/>
    </location>
</feature>
<gene>
    <name evidence="12" type="primary">hisC</name>
    <name evidence="14" type="ORF">BST99_04215</name>
</gene>
<dbReference type="GO" id="GO:0030170">
    <property type="term" value="F:pyridoxal phosphate binding"/>
    <property type="evidence" value="ECO:0007669"/>
    <property type="project" value="InterPro"/>
</dbReference>
<proteinExistence type="inferred from homology"/>
<evidence type="ECO:0000259" key="13">
    <source>
        <dbReference type="Pfam" id="PF00155"/>
    </source>
</evidence>
<evidence type="ECO:0000256" key="3">
    <source>
        <dbReference type="ARBA" id="ARBA00005189"/>
    </source>
</evidence>
<dbReference type="PANTHER" id="PTHR42885:SF2">
    <property type="entry name" value="HISTIDINOL-PHOSPHATE AMINOTRANSFERASE"/>
    <property type="match status" value="1"/>
</dbReference>
<comment type="similarity">
    <text evidence="4 12">Belongs to the class-II pyridoxal-phosphate-dependent aminotransferase family. Histidinol-phosphate aminotransferase subfamily.</text>
</comment>
<dbReference type="EMBL" id="MQVX01000001">
    <property type="protein sequence ID" value="PQJ15042.1"/>
    <property type="molecule type" value="Genomic_DNA"/>
</dbReference>
<comment type="pathway">
    <text evidence="3">Lipid metabolism.</text>
</comment>
<evidence type="ECO:0000256" key="8">
    <source>
        <dbReference type="ARBA" id="ARBA00022679"/>
    </source>
</evidence>
<dbReference type="Proteomes" id="UP000239366">
    <property type="component" value="Unassembled WGS sequence"/>
</dbReference>